<evidence type="ECO:0000256" key="9">
    <source>
        <dbReference type="SAM" id="SignalP"/>
    </source>
</evidence>
<evidence type="ECO:0000256" key="4">
    <source>
        <dbReference type="ARBA" id="ARBA00022729"/>
    </source>
</evidence>
<feature type="domain" description="PDZ" evidence="10">
    <location>
        <begin position="258"/>
        <end position="350"/>
    </location>
</feature>
<organism evidence="11 12">
    <name type="scientific">Zooshikella harenae</name>
    <dbReference type="NCBI Taxonomy" id="2827238"/>
    <lineage>
        <taxon>Bacteria</taxon>
        <taxon>Pseudomonadati</taxon>
        <taxon>Pseudomonadota</taxon>
        <taxon>Gammaproteobacteria</taxon>
        <taxon>Oceanospirillales</taxon>
        <taxon>Zooshikellaceae</taxon>
        <taxon>Zooshikella</taxon>
    </lineage>
</organism>
<comment type="caution">
    <text evidence="11">The sequence shown here is derived from an EMBL/GenBank/DDBJ whole genome shotgun (WGS) entry which is preliminary data.</text>
</comment>
<evidence type="ECO:0000256" key="2">
    <source>
        <dbReference type="ARBA" id="ARBA00010541"/>
    </source>
</evidence>
<dbReference type="Pfam" id="PF17820">
    <property type="entry name" value="PDZ_6"/>
    <property type="match status" value="1"/>
</dbReference>
<dbReference type="InterPro" id="IPR011782">
    <property type="entry name" value="Pept_S1C_Do"/>
</dbReference>
<evidence type="ECO:0000256" key="6">
    <source>
        <dbReference type="ARBA" id="ARBA00022764"/>
    </source>
</evidence>
<comment type="subcellular location">
    <subcellularLocation>
        <location evidence="1">Periplasm</location>
    </subcellularLocation>
</comment>
<dbReference type="PANTHER" id="PTHR22939">
    <property type="entry name" value="SERINE PROTEASE FAMILY S1C HTRA-RELATED"/>
    <property type="match status" value="1"/>
</dbReference>
<evidence type="ECO:0000259" key="10">
    <source>
        <dbReference type="PROSITE" id="PS50106"/>
    </source>
</evidence>
<evidence type="ECO:0000256" key="5">
    <source>
        <dbReference type="ARBA" id="ARBA00022737"/>
    </source>
</evidence>
<proteinExistence type="inferred from homology"/>
<evidence type="ECO:0000256" key="8">
    <source>
        <dbReference type="ARBA" id="ARBA00022825"/>
    </source>
</evidence>
<keyword evidence="7" id="KW-0378">Hydrolase</keyword>
<gene>
    <name evidence="11" type="ORF">KCG35_01850</name>
</gene>
<dbReference type="Pfam" id="PF13365">
    <property type="entry name" value="Trypsin_2"/>
    <property type="match status" value="1"/>
</dbReference>
<dbReference type="RefSeq" id="WP_215817966.1">
    <property type="nucleotide sequence ID" value="NZ_JAGSOY010000003.1"/>
</dbReference>
<feature type="signal peptide" evidence="9">
    <location>
        <begin position="1"/>
        <end position="26"/>
    </location>
</feature>
<keyword evidence="6" id="KW-0574">Periplasm</keyword>
<accession>A0ABS5Z788</accession>
<keyword evidence="5" id="KW-0677">Repeat</keyword>
<comment type="similarity">
    <text evidence="2">Belongs to the peptidase S1C family.</text>
</comment>
<keyword evidence="8" id="KW-0720">Serine protease</keyword>
<reference evidence="11 12" key="1">
    <citation type="submission" date="2021-04" db="EMBL/GenBank/DDBJ databases">
        <authorList>
            <person name="Pira H."/>
            <person name="Risdian C."/>
            <person name="Wink J."/>
        </authorList>
    </citation>
    <scope>NUCLEOTIDE SEQUENCE [LARGE SCALE GENOMIC DNA]</scope>
    <source>
        <strain evidence="11 12">WH53</strain>
    </source>
</reference>
<dbReference type="PANTHER" id="PTHR22939:SF129">
    <property type="entry name" value="SERINE PROTEASE HTRA2, MITOCHONDRIAL"/>
    <property type="match status" value="1"/>
</dbReference>
<evidence type="ECO:0000313" key="11">
    <source>
        <dbReference type="EMBL" id="MBU2709798.1"/>
    </source>
</evidence>
<evidence type="ECO:0000256" key="1">
    <source>
        <dbReference type="ARBA" id="ARBA00004418"/>
    </source>
</evidence>
<dbReference type="InterPro" id="IPR001940">
    <property type="entry name" value="Peptidase_S1C"/>
</dbReference>
<sequence length="451" mass="47671">MKVKCWQSLMVIMAAILMLPNLSAAALPVTDSQGQQLPTLAPLVKKVTPAVVNISTYAKTAVQNPLLSDPFFRHFFNVPPTQPRQQRRAQSAGSGVIIDAKEGTVITNYHVIKGADEVRVTLEDGRTIKAKVVGSDPDVDIAVLDIDADNLKALPIANSDKLAVGDFVIAVGNPFGLGQTVTTGVVSALGRSGLGIEGYENFIQTDASINPGNSGGALVNLQGELVGVNTAILAPSGGNVGIGFAIPTNMAKSSMQQILDHGEVKRGQIGVYIQDLTADLAEAFNLDEQQRGVLINDVQPGSTAEKSGLRDGDIIIAVEGKSISNAAQLRNQIGLRRIGEEVQITILRDKKVKDLSVKIGGEKLTGASKIHKIFEGAILQNSQSEDGVIVRDIQGGSAAAYTGLRPGDRIIAANRHSVKNLHDLQQALSKGSSKILLRIVRGNAALFLVIQ</sequence>
<dbReference type="SMART" id="SM00228">
    <property type="entry name" value="PDZ"/>
    <property type="match status" value="2"/>
</dbReference>
<dbReference type="SUPFAM" id="SSF50494">
    <property type="entry name" value="Trypsin-like serine proteases"/>
    <property type="match status" value="1"/>
</dbReference>
<feature type="domain" description="PDZ" evidence="10">
    <location>
        <begin position="343"/>
        <end position="443"/>
    </location>
</feature>
<dbReference type="InterPro" id="IPR036034">
    <property type="entry name" value="PDZ_sf"/>
</dbReference>
<dbReference type="PROSITE" id="PS50106">
    <property type="entry name" value="PDZ"/>
    <property type="match status" value="2"/>
</dbReference>
<keyword evidence="12" id="KW-1185">Reference proteome</keyword>
<dbReference type="InterPro" id="IPR001478">
    <property type="entry name" value="PDZ"/>
</dbReference>
<dbReference type="CDD" id="cd10839">
    <property type="entry name" value="cpPDZ1_DegP-like"/>
    <property type="match status" value="1"/>
</dbReference>
<keyword evidence="4 9" id="KW-0732">Signal</keyword>
<name>A0ABS5Z788_9GAMM</name>
<dbReference type="NCBIfam" id="TIGR02037">
    <property type="entry name" value="degP_htrA_DO"/>
    <property type="match status" value="1"/>
</dbReference>
<dbReference type="EMBL" id="JAGSOY010000003">
    <property type="protein sequence ID" value="MBU2709798.1"/>
    <property type="molecule type" value="Genomic_DNA"/>
</dbReference>
<dbReference type="InterPro" id="IPR041489">
    <property type="entry name" value="PDZ_6"/>
</dbReference>
<dbReference type="Gene3D" id="2.40.10.120">
    <property type="match status" value="1"/>
</dbReference>
<dbReference type="SUPFAM" id="SSF50156">
    <property type="entry name" value="PDZ domain-like"/>
    <property type="match status" value="2"/>
</dbReference>
<dbReference type="PRINTS" id="PR00834">
    <property type="entry name" value="PROTEASES2C"/>
</dbReference>
<dbReference type="Proteomes" id="UP000690515">
    <property type="component" value="Unassembled WGS sequence"/>
</dbReference>
<evidence type="ECO:0000313" key="12">
    <source>
        <dbReference type="Proteomes" id="UP000690515"/>
    </source>
</evidence>
<evidence type="ECO:0000256" key="7">
    <source>
        <dbReference type="ARBA" id="ARBA00022801"/>
    </source>
</evidence>
<feature type="chain" id="PRO_5045285295" evidence="9">
    <location>
        <begin position="27"/>
        <end position="451"/>
    </location>
</feature>
<dbReference type="InterPro" id="IPR009003">
    <property type="entry name" value="Peptidase_S1_PA"/>
</dbReference>
<evidence type="ECO:0000256" key="3">
    <source>
        <dbReference type="ARBA" id="ARBA00022670"/>
    </source>
</evidence>
<protein>
    <submittedName>
        <fullName evidence="11">DegQ family serine endoprotease</fullName>
    </submittedName>
</protein>
<keyword evidence="3" id="KW-0645">Protease</keyword>
<dbReference type="Gene3D" id="2.30.42.10">
    <property type="match status" value="2"/>
</dbReference>
<dbReference type="Pfam" id="PF13180">
    <property type="entry name" value="PDZ_2"/>
    <property type="match status" value="1"/>
</dbReference>